<proteinExistence type="predicted"/>
<dbReference type="EMBL" id="BAAAQX010000057">
    <property type="protein sequence ID" value="GAA2215962.1"/>
    <property type="molecule type" value="Genomic_DNA"/>
</dbReference>
<protein>
    <recommendedName>
        <fullName evidence="4">Spore coat protein CotH</fullName>
    </recommendedName>
</protein>
<organism evidence="2 3">
    <name type="scientific">Nonomuraea monospora</name>
    <dbReference type="NCBI Taxonomy" id="568818"/>
    <lineage>
        <taxon>Bacteria</taxon>
        <taxon>Bacillati</taxon>
        <taxon>Actinomycetota</taxon>
        <taxon>Actinomycetes</taxon>
        <taxon>Streptosporangiales</taxon>
        <taxon>Streptosporangiaceae</taxon>
        <taxon>Nonomuraea</taxon>
    </lineage>
</organism>
<dbReference type="InterPro" id="IPR014867">
    <property type="entry name" value="Spore_coat_CotH_CotH2/3/7"/>
</dbReference>
<dbReference type="Proteomes" id="UP001499843">
    <property type="component" value="Unassembled WGS sequence"/>
</dbReference>
<feature type="compositionally biased region" description="Low complexity" evidence="1">
    <location>
        <begin position="485"/>
        <end position="500"/>
    </location>
</feature>
<comment type="caution">
    <text evidence="2">The sequence shown here is derived from an EMBL/GenBank/DDBJ whole genome shotgun (WGS) entry which is preliminary data.</text>
</comment>
<dbReference type="PANTHER" id="PTHR40050">
    <property type="entry name" value="INNER SPORE COAT PROTEIN H"/>
    <property type="match status" value="1"/>
</dbReference>
<reference evidence="3" key="1">
    <citation type="journal article" date="2019" name="Int. J. Syst. Evol. Microbiol.">
        <title>The Global Catalogue of Microorganisms (GCM) 10K type strain sequencing project: providing services to taxonomists for standard genome sequencing and annotation.</title>
        <authorList>
            <consortium name="The Broad Institute Genomics Platform"/>
            <consortium name="The Broad Institute Genome Sequencing Center for Infectious Disease"/>
            <person name="Wu L."/>
            <person name="Ma J."/>
        </authorList>
    </citation>
    <scope>NUCLEOTIDE SEQUENCE [LARGE SCALE GENOMIC DNA]</scope>
    <source>
        <strain evidence="3">JCM 16114</strain>
    </source>
</reference>
<feature type="region of interest" description="Disordered" evidence="1">
    <location>
        <begin position="128"/>
        <end position="263"/>
    </location>
</feature>
<dbReference type="PANTHER" id="PTHR40050:SF1">
    <property type="entry name" value="INNER SPORE COAT PROTEIN H"/>
    <property type="match status" value="1"/>
</dbReference>
<name>A0ABP5PW54_9ACTN</name>
<sequence>MTSFKHRIPVKLRHNWKLVALCAAFLVACWGVFGSGTIRPYVTTSQTAEAATVVTNLTGAKDLFDASVPHQVTLTFPDAAYEDMLTEYLKEGEKKYVEADLTIDGTRIPSVGVRLKGNSTLMGLTWKGQSAQRGMGGGGGRRPAGVPEGFQPPDGFQSPDGFQPPGNGQQQPADQPQADQPQADQPQAGQPQTGQPQTGQPQTGQPQTGQPQTGQPQTGRPQTGQAQTDQPQTGQPQTGQPQAGWQPGGGGRGPGGFGAQLKGEEPENLPWLISFDEFVEGRRYQGHSQVAVRPATTGSTAMLNEALGIALVGASGEPTQRSTYSSFTVNGRSSTPRLLVEYLDEGYAEALGNGVLYKSLASGSFTYKGEDQTEYTTDFKQINKVGGKDMQPVIELVKWVNEASDAEFAKGLADRLDVESFARYLVLQNMMVNFDDMAGPGKNYYLWYDLDTKKFKVVTWDLNLAFSGNAESGVNDTISMGFGRGRPQQNQQQGQQAQAPPGGGGGGGGGMMRMGHPLKEKFLANATFKKLYEEQYRALYTKLLSSGTATGLVDDLIAAYGLNEKSDPAKIEQEAKTLRTFLQTRTQTLRTDKAITGA</sequence>
<keyword evidence="3" id="KW-1185">Reference proteome</keyword>
<feature type="compositionally biased region" description="Gly residues" evidence="1">
    <location>
        <begin position="501"/>
        <end position="511"/>
    </location>
</feature>
<evidence type="ECO:0000256" key="1">
    <source>
        <dbReference type="SAM" id="MobiDB-lite"/>
    </source>
</evidence>
<dbReference type="RefSeq" id="WP_344495118.1">
    <property type="nucleotide sequence ID" value="NZ_BAAAQX010000057.1"/>
</dbReference>
<feature type="region of interest" description="Disordered" evidence="1">
    <location>
        <begin position="478"/>
        <end position="511"/>
    </location>
</feature>
<evidence type="ECO:0000313" key="3">
    <source>
        <dbReference type="Proteomes" id="UP001499843"/>
    </source>
</evidence>
<evidence type="ECO:0008006" key="4">
    <source>
        <dbReference type="Google" id="ProtNLM"/>
    </source>
</evidence>
<gene>
    <name evidence="2" type="ORF">GCM10009850_114300</name>
</gene>
<dbReference type="PROSITE" id="PS51257">
    <property type="entry name" value="PROKAR_LIPOPROTEIN"/>
    <property type="match status" value="1"/>
</dbReference>
<feature type="compositionally biased region" description="Gly residues" evidence="1">
    <location>
        <begin position="246"/>
        <end position="258"/>
    </location>
</feature>
<evidence type="ECO:0000313" key="2">
    <source>
        <dbReference type="EMBL" id="GAA2215962.1"/>
    </source>
</evidence>
<accession>A0ABP5PW54</accession>
<feature type="compositionally biased region" description="Low complexity" evidence="1">
    <location>
        <begin position="159"/>
        <end position="245"/>
    </location>
</feature>
<dbReference type="Pfam" id="PF08757">
    <property type="entry name" value="CotH"/>
    <property type="match status" value="1"/>
</dbReference>